<dbReference type="GO" id="GO:0000226">
    <property type="term" value="P:microtubule cytoskeleton organization"/>
    <property type="evidence" value="ECO:0007669"/>
    <property type="project" value="TreeGrafter"/>
</dbReference>
<evidence type="ECO:0000256" key="1">
    <source>
        <dbReference type="SAM" id="MobiDB-lite"/>
    </source>
</evidence>
<dbReference type="Proteomes" id="UP000812440">
    <property type="component" value="Chromosome 8_10"/>
</dbReference>
<feature type="compositionally biased region" description="Basic and acidic residues" evidence="1">
    <location>
        <begin position="719"/>
        <end position="733"/>
    </location>
</feature>
<dbReference type="GO" id="GO:0008017">
    <property type="term" value="F:microtubule binding"/>
    <property type="evidence" value="ECO:0007669"/>
    <property type="project" value="TreeGrafter"/>
</dbReference>
<feature type="domain" description="TOG" evidence="2">
    <location>
        <begin position="748"/>
        <end position="979"/>
    </location>
</feature>
<sequence>MLDITQMPNDSARRRAHTLDSSFWEMKEENGMPLTGISQTRPTRPQSHNQSLSAKPSVSLKDTPLNDDNLTFGVIPKEIHAQLLDLKDYESRIRAIDKLKYLIQDCDINTISNSNVALLISFLCTLLDDKNFTVVLGTLDALYYLLVNLGQGVEDFLRPLITCTVKLLRDSKITVVQGYMKLYMLLMKELGPQKVLYVLMENLKHKNSRVRQEVVNICIFSLLTYPSKEFDLAFLACEIAPYLIDSKGSVRHAALEAFAVLAALMGSGKCSLFKAVDEVELQETGDGLMNAVQARLARKTLPRITSQGLVEYALPFPSSAQYRGTHLLGADTDWLLTGTRIQSGQFTSADYNGKSTVPHIDPVARRILSAGKGKNKFPWENQHPGALNTFPRTQPSVVWGPDQCSSQLEADRTPIVKTPTAKTKICPNNETPNLEPDTTVYVEQPIKNRPPLPMKASLVRLPSAHKDLNKSRPFPPITKGASSFPDLYDIISTKSSDANNNESTRINLDLHTEFDDDLKEMLSSLRHLHNSAAKKRAKMSGSLSNLNSPDSMKMELNMYSPTLASSPTNSSYSESGIYSRESWTSPLSPTQQPNKISEVQPPRFPLEKKNDNLRQEAPMIENSVGIVGRSLNNGKGSMDLHNGNSSDFLPITVKSNSRNQHKPLKPMKEAPISEKPVGIIGRGLKNRNSDMEVHNINSNDLLPIPVKSNSGNQHKPLKPLKEAQKDPYNDRKPMTSSTDIIAHERLREIPHSETSVDEALRLLADEDWKKKIKGLTSVQSLSIFQSDLLIERLHELQIAVTKEVTNLRSSVSRAAIICLGEMFSNLKKHMDYELNNSVRVLLHKAGESSVFIREEVDRTLNAMVQNVTPGRALASLISGGLRDLNNTVKKCAAQHLCNLVEKMGPAHILSGKDITSLAIPAIAKFALDGSHETRYFGRKMLHFLMSHPHFDRMLEKNIPQRDLPYIKNLVKNIQQKGIGVMEEAISARGRHLYRGSVSSLRASSMSGNTYRTPLRLGEGGTCRGSKAC</sequence>
<dbReference type="InterPro" id="IPR034085">
    <property type="entry name" value="TOG"/>
</dbReference>
<dbReference type="AlphaFoldDB" id="A0A8T2JV71"/>
<name>A0A8T2JV71_9PIPI</name>
<feature type="region of interest" description="Disordered" evidence="1">
    <location>
        <begin position="582"/>
        <end position="604"/>
    </location>
</feature>
<gene>
    <name evidence="3" type="ORF">GDO86_015992</name>
</gene>
<feature type="region of interest" description="Disordered" evidence="1">
    <location>
        <begin position="702"/>
        <end position="735"/>
    </location>
</feature>
<dbReference type="Gene3D" id="1.25.10.10">
    <property type="entry name" value="Leucine-rich Repeat Variant"/>
    <property type="match status" value="2"/>
</dbReference>
<dbReference type="GO" id="GO:0005929">
    <property type="term" value="C:cilium"/>
    <property type="evidence" value="ECO:0007669"/>
    <property type="project" value="TreeGrafter"/>
</dbReference>
<dbReference type="PANTHER" id="PTHR21567:SF6">
    <property type="entry name" value="TOG ARRAY REGULATOR OF AXONEMAL MICROTUBULES PROTEIN 1"/>
    <property type="match status" value="1"/>
</dbReference>
<proteinExistence type="predicted"/>
<dbReference type="SUPFAM" id="SSF48371">
    <property type="entry name" value="ARM repeat"/>
    <property type="match status" value="1"/>
</dbReference>
<comment type="caution">
    <text evidence="3">The sequence shown here is derived from an EMBL/GenBank/DDBJ whole genome shotgun (WGS) entry which is preliminary data.</text>
</comment>
<feature type="compositionally biased region" description="Polar residues" evidence="1">
    <location>
        <begin position="582"/>
        <end position="597"/>
    </location>
</feature>
<evidence type="ECO:0000313" key="3">
    <source>
        <dbReference type="EMBL" id="KAG8449145.1"/>
    </source>
</evidence>
<dbReference type="EMBL" id="JAACNH010000003">
    <property type="protein sequence ID" value="KAG8449145.1"/>
    <property type="molecule type" value="Genomic_DNA"/>
</dbReference>
<reference evidence="3" key="1">
    <citation type="thesis" date="2020" institute="ProQuest LLC" country="789 East Eisenhower Parkway, Ann Arbor, MI, USA">
        <title>Comparative Genomics and Chromosome Evolution.</title>
        <authorList>
            <person name="Mudd A.B."/>
        </authorList>
    </citation>
    <scope>NUCLEOTIDE SEQUENCE</scope>
    <source>
        <strain evidence="3">Female2</strain>
        <tissue evidence="3">Blood</tissue>
    </source>
</reference>
<dbReference type="InterPro" id="IPR024395">
    <property type="entry name" value="CLASP_N_dom"/>
</dbReference>
<evidence type="ECO:0000313" key="4">
    <source>
        <dbReference type="Proteomes" id="UP000812440"/>
    </source>
</evidence>
<evidence type="ECO:0000259" key="2">
    <source>
        <dbReference type="SMART" id="SM01349"/>
    </source>
</evidence>
<feature type="domain" description="TOG" evidence="2">
    <location>
        <begin position="59"/>
        <end position="298"/>
    </location>
</feature>
<organism evidence="3 4">
    <name type="scientific">Hymenochirus boettgeri</name>
    <name type="common">Congo dwarf clawed frog</name>
    <dbReference type="NCBI Taxonomy" id="247094"/>
    <lineage>
        <taxon>Eukaryota</taxon>
        <taxon>Metazoa</taxon>
        <taxon>Chordata</taxon>
        <taxon>Craniata</taxon>
        <taxon>Vertebrata</taxon>
        <taxon>Euteleostomi</taxon>
        <taxon>Amphibia</taxon>
        <taxon>Batrachia</taxon>
        <taxon>Anura</taxon>
        <taxon>Pipoidea</taxon>
        <taxon>Pipidae</taxon>
        <taxon>Pipinae</taxon>
        <taxon>Hymenochirus</taxon>
    </lineage>
</organism>
<feature type="compositionally biased region" description="Polar residues" evidence="1">
    <location>
        <begin position="36"/>
        <end position="56"/>
    </location>
</feature>
<dbReference type="OrthoDB" id="63891at2759"/>
<dbReference type="GO" id="GO:0005881">
    <property type="term" value="C:cytoplasmic microtubule"/>
    <property type="evidence" value="ECO:0007669"/>
    <property type="project" value="TreeGrafter"/>
</dbReference>
<feature type="region of interest" description="Disordered" evidence="1">
    <location>
        <begin position="1"/>
        <end position="62"/>
    </location>
</feature>
<dbReference type="SMART" id="SM01349">
    <property type="entry name" value="TOG"/>
    <property type="match status" value="2"/>
</dbReference>
<accession>A0A8T2JV71</accession>
<dbReference type="Pfam" id="PF12348">
    <property type="entry name" value="CLASP_N"/>
    <property type="match status" value="1"/>
</dbReference>
<dbReference type="PANTHER" id="PTHR21567">
    <property type="entry name" value="CLASP"/>
    <property type="match status" value="1"/>
</dbReference>
<protein>
    <recommendedName>
        <fullName evidence="2">TOG domain-containing protein</fullName>
    </recommendedName>
</protein>
<dbReference type="EMBL" id="JAACNH010000003">
    <property type="protein sequence ID" value="KAG8449146.1"/>
    <property type="molecule type" value="Genomic_DNA"/>
</dbReference>
<keyword evidence="4" id="KW-1185">Reference proteome</keyword>
<dbReference type="InterPro" id="IPR016024">
    <property type="entry name" value="ARM-type_fold"/>
</dbReference>
<dbReference type="InterPro" id="IPR011989">
    <property type="entry name" value="ARM-like"/>
</dbReference>